<dbReference type="PROSITE" id="PS51352">
    <property type="entry name" value="THIOREDOXIN_2"/>
    <property type="match status" value="1"/>
</dbReference>
<dbReference type="PANTHER" id="PTHR42852:SF13">
    <property type="entry name" value="PROTEIN DIPZ"/>
    <property type="match status" value="1"/>
</dbReference>
<gene>
    <name evidence="2" type="ORF">METESE_26870</name>
</gene>
<organism evidence="2 3">
    <name type="scientific">Mesoterricola sediminis</name>
    <dbReference type="NCBI Taxonomy" id="2927980"/>
    <lineage>
        <taxon>Bacteria</taxon>
        <taxon>Pseudomonadati</taxon>
        <taxon>Acidobacteriota</taxon>
        <taxon>Holophagae</taxon>
        <taxon>Holophagales</taxon>
        <taxon>Holophagaceae</taxon>
        <taxon>Mesoterricola</taxon>
    </lineage>
</organism>
<dbReference type="AlphaFoldDB" id="A0AA48GWU0"/>
<dbReference type="KEGG" id="msea:METESE_26870"/>
<dbReference type="RefSeq" id="WP_316410397.1">
    <property type="nucleotide sequence ID" value="NZ_AP027081.1"/>
</dbReference>
<dbReference type="Pfam" id="PF08534">
    <property type="entry name" value="Redoxin"/>
    <property type="match status" value="1"/>
</dbReference>
<evidence type="ECO:0000313" key="2">
    <source>
        <dbReference type="EMBL" id="BDU77729.1"/>
    </source>
</evidence>
<dbReference type="PANTHER" id="PTHR42852">
    <property type="entry name" value="THIOL:DISULFIDE INTERCHANGE PROTEIN DSBE"/>
    <property type="match status" value="1"/>
</dbReference>
<proteinExistence type="predicted"/>
<dbReference type="SUPFAM" id="SSF52833">
    <property type="entry name" value="Thioredoxin-like"/>
    <property type="match status" value="1"/>
</dbReference>
<dbReference type="Proteomes" id="UP001228113">
    <property type="component" value="Chromosome"/>
</dbReference>
<reference evidence="2" key="1">
    <citation type="journal article" date="2023" name="Int. J. Syst. Evol. Microbiol.">
        <title>Mesoterricola silvestris gen. nov., sp. nov., Mesoterricola sediminis sp. nov., Geothrix oryzae sp. nov., Geothrix edaphica sp. nov., Geothrix rubra sp. nov., and Geothrix limicola sp. nov., six novel members of Acidobacteriota isolated from soils.</title>
        <authorList>
            <person name="Itoh H."/>
            <person name="Sugisawa Y."/>
            <person name="Mise K."/>
            <person name="Xu Z."/>
            <person name="Kuniyasu M."/>
            <person name="Ushijima N."/>
            <person name="Kawano K."/>
            <person name="Kobayashi E."/>
            <person name="Shiratori Y."/>
            <person name="Masuda Y."/>
            <person name="Senoo K."/>
        </authorList>
    </citation>
    <scope>NUCLEOTIDE SEQUENCE</scope>
    <source>
        <strain evidence="2">W786</strain>
    </source>
</reference>
<evidence type="ECO:0000259" key="1">
    <source>
        <dbReference type="PROSITE" id="PS51352"/>
    </source>
</evidence>
<dbReference type="InterPro" id="IPR013766">
    <property type="entry name" value="Thioredoxin_domain"/>
</dbReference>
<dbReference type="EMBL" id="AP027081">
    <property type="protein sequence ID" value="BDU77729.1"/>
    <property type="molecule type" value="Genomic_DNA"/>
</dbReference>
<dbReference type="InterPro" id="IPR036249">
    <property type="entry name" value="Thioredoxin-like_sf"/>
</dbReference>
<dbReference type="Gene3D" id="3.40.30.10">
    <property type="entry name" value="Glutaredoxin"/>
    <property type="match status" value="1"/>
</dbReference>
<feature type="domain" description="Thioredoxin" evidence="1">
    <location>
        <begin position="41"/>
        <end position="182"/>
    </location>
</feature>
<evidence type="ECO:0000313" key="3">
    <source>
        <dbReference type="Proteomes" id="UP001228113"/>
    </source>
</evidence>
<dbReference type="InterPro" id="IPR013740">
    <property type="entry name" value="Redoxin"/>
</dbReference>
<protein>
    <submittedName>
        <fullName evidence="2">Thiol:disulfide interchange protein</fullName>
    </submittedName>
</protein>
<dbReference type="GO" id="GO:0016491">
    <property type="term" value="F:oxidoreductase activity"/>
    <property type="evidence" value="ECO:0007669"/>
    <property type="project" value="InterPro"/>
</dbReference>
<keyword evidence="3" id="KW-1185">Reference proteome</keyword>
<dbReference type="InterPro" id="IPR050553">
    <property type="entry name" value="Thioredoxin_ResA/DsbE_sf"/>
</dbReference>
<sequence length="182" mass="19824">MRLAALLPLASCLLLAQAPREADRLAQEGHWLPEKWAAHAALLGKPAPKLDLSGWINGEVPPAALKGKVVIVDFWATWCGPCLRSIPHNNEMAAKYKDRGVVLVAACGSGRGEEKMPDVVKDRGIRYPTAHPTAETTRAWGVAYWPTYAVIDRTGTLRALGVQPEYVERIVDAVLAEDAPVR</sequence>
<name>A0AA48GWU0_9BACT</name>
<accession>A0AA48GWU0</accession>
<dbReference type="CDD" id="cd02966">
    <property type="entry name" value="TlpA_like_family"/>
    <property type="match status" value="1"/>
</dbReference>